<dbReference type="EMBL" id="LS991953">
    <property type="protein sequence ID" value="SYV93441.1"/>
    <property type="molecule type" value="Genomic_DNA"/>
</dbReference>
<evidence type="ECO:0000313" key="2">
    <source>
        <dbReference type="Proteomes" id="UP000259328"/>
    </source>
</evidence>
<evidence type="ECO:0000313" key="1">
    <source>
        <dbReference type="EMBL" id="SYV93441.1"/>
    </source>
</evidence>
<dbReference type="AlphaFoldDB" id="A0A3B0PVC1"/>
<name>A0A3B0PVC1_MYCSY</name>
<organism evidence="1 2">
    <name type="scientific">Mycoplasmopsis synoviae</name>
    <name type="common">Mycoplasma synoviae</name>
    <dbReference type="NCBI Taxonomy" id="2109"/>
    <lineage>
        <taxon>Bacteria</taxon>
        <taxon>Bacillati</taxon>
        <taxon>Mycoplasmatota</taxon>
        <taxon>Mycoplasmoidales</taxon>
        <taxon>Metamycoplasmataceae</taxon>
        <taxon>Mycoplasmopsis</taxon>
    </lineage>
</organism>
<protein>
    <submittedName>
        <fullName evidence="1">Uncharacterized protein</fullName>
    </submittedName>
</protein>
<reference evidence="2" key="1">
    <citation type="submission" date="2018-06" db="EMBL/GenBank/DDBJ databases">
        <authorList>
            <consortium name="Pathogen Informatics"/>
        </authorList>
    </citation>
    <scope>NUCLEOTIDE SEQUENCE [LARGE SCALE GENOMIC DNA]</scope>
    <source>
        <strain evidence="2">NCTC10124</strain>
    </source>
</reference>
<gene>
    <name evidence="1" type="ORF">NCTC10124_01181</name>
</gene>
<accession>A0A3B0PVC1</accession>
<sequence length="133" mass="15193">MVKVSQESYLNNPNNYIESSPSVVIYSYKNNFERQKLSKIISQNKQNKVATFLYIKEIDRSTLHTVSVCDFSAVIIAKEISEKIHNNETLLNCISLISLCEKKNIGIIYENAPEKLSKALTNMAKMNFVIDKI</sequence>
<dbReference type="Proteomes" id="UP000259328">
    <property type="component" value="Chromosome"/>
</dbReference>
<proteinExistence type="predicted"/>